<dbReference type="GeneID" id="92514746"/>
<dbReference type="KEGG" id="lmat:92514746"/>
<feature type="region of interest" description="Disordered" evidence="1">
    <location>
        <begin position="915"/>
        <end position="964"/>
    </location>
</feature>
<proteinExistence type="predicted"/>
<dbReference type="AlphaFoldDB" id="A0A836GQJ8"/>
<evidence type="ECO:0000256" key="2">
    <source>
        <dbReference type="SAM" id="Phobius"/>
    </source>
</evidence>
<gene>
    <name evidence="3" type="ORF">LSCM1_04740</name>
</gene>
<evidence type="ECO:0000313" key="3">
    <source>
        <dbReference type="EMBL" id="KAG5479476.1"/>
    </source>
</evidence>
<feature type="compositionally biased region" description="Basic and acidic residues" evidence="1">
    <location>
        <begin position="446"/>
        <end position="457"/>
    </location>
</feature>
<organism evidence="3 4">
    <name type="scientific">Leishmania martiniquensis</name>
    <dbReference type="NCBI Taxonomy" id="1580590"/>
    <lineage>
        <taxon>Eukaryota</taxon>
        <taxon>Discoba</taxon>
        <taxon>Euglenozoa</taxon>
        <taxon>Kinetoplastea</taxon>
        <taxon>Metakinetoplastina</taxon>
        <taxon>Trypanosomatida</taxon>
        <taxon>Trypanosomatidae</taxon>
        <taxon>Leishmaniinae</taxon>
        <taxon>Leishmania</taxon>
    </lineage>
</organism>
<evidence type="ECO:0000256" key="1">
    <source>
        <dbReference type="SAM" id="MobiDB-lite"/>
    </source>
</evidence>
<feature type="region of interest" description="Disordered" evidence="1">
    <location>
        <begin position="401"/>
        <end position="422"/>
    </location>
</feature>
<keyword evidence="2" id="KW-0812">Transmembrane</keyword>
<dbReference type="Proteomes" id="UP000673552">
    <property type="component" value="Chromosome 21"/>
</dbReference>
<reference evidence="3 4" key="1">
    <citation type="submission" date="2021-03" db="EMBL/GenBank/DDBJ databases">
        <title>Leishmania (Mundinia) martiniquensis Genome sequencing and assembly.</title>
        <authorList>
            <person name="Almutairi H."/>
            <person name="Gatherer D."/>
        </authorList>
    </citation>
    <scope>NUCLEOTIDE SEQUENCE [LARGE SCALE GENOMIC DNA]</scope>
    <source>
        <strain evidence="3">LSCM1</strain>
    </source>
</reference>
<feature type="compositionally biased region" description="Low complexity" evidence="1">
    <location>
        <begin position="934"/>
        <end position="947"/>
    </location>
</feature>
<evidence type="ECO:0000313" key="4">
    <source>
        <dbReference type="Proteomes" id="UP000673552"/>
    </source>
</evidence>
<keyword evidence="2" id="KW-1133">Transmembrane helix</keyword>
<comment type="caution">
    <text evidence="3">The sequence shown here is derived from an EMBL/GenBank/DDBJ whole genome shotgun (WGS) entry which is preliminary data.</text>
</comment>
<feature type="region of interest" description="Disordered" evidence="1">
    <location>
        <begin position="534"/>
        <end position="603"/>
    </location>
</feature>
<dbReference type="OrthoDB" id="273705at2759"/>
<feature type="compositionally biased region" description="Basic and acidic residues" evidence="1">
    <location>
        <begin position="1"/>
        <end position="11"/>
    </location>
</feature>
<feature type="region of interest" description="Disordered" evidence="1">
    <location>
        <begin position="1"/>
        <end position="21"/>
    </location>
</feature>
<feature type="compositionally biased region" description="Polar residues" evidence="1">
    <location>
        <begin position="575"/>
        <end position="586"/>
    </location>
</feature>
<evidence type="ECO:0008006" key="5">
    <source>
        <dbReference type="Google" id="ProtNLM"/>
    </source>
</evidence>
<feature type="region of interest" description="Disordered" evidence="1">
    <location>
        <begin position="446"/>
        <end position="489"/>
    </location>
</feature>
<dbReference type="RefSeq" id="XP_067179031.1">
    <property type="nucleotide sequence ID" value="XM_067322234.1"/>
</dbReference>
<keyword evidence="2" id="KW-0472">Membrane</keyword>
<name>A0A836GQJ8_9TRYP</name>
<feature type="transmembrane region" description="Helical" evidence="2">
    <location>
        <begin position="49"/>
        <end position="73"/>
    </location>
</feature>
<feature type="compositionally biased region" description="Basic and acidic residues" evidence="1">
    <location>
        <begin position="919"/>
        <end position="933"/>
    </location>
</feature>
<dbReference type="EMBL" id="JAFEUZ010000021">
    <property type="protein sequence ID" value="KAG5479476.1"/>
    <property type="molecule type" value="Genomic_DNA"/>
</dbReference>
<feature type="region of interest" description="Disordered" evidence="1">
    <location>
        <begin position="304"/>
        <end position="327"/>
    </location>
</feature>
<accession>A0A836GQJ8</accession>
<feature type="transmembrane region" description="Helical" evidence="2">
    <location>
        <begin position="80"/>
        <end position="101"/>
    </location>
</feature>
<sequence length="1024" mass="109064">MEDRGRRDEPQRSANAMEQPVSVKVSPPTLLDIKAEVLRPNPSLFVTSFSTLLTAILLGLCFVIVSIPPFYIANARGRQIYVGMMVPLLTVIGTVLSHYSIQHPQRRFNAALAQIVKEMEHHATYLSTAVGNVEMELETRGASLRMATTAESARLCSYLATPSEPALQRLSSSVAPGGAAAAMPTTIPDVGGSGFLRGIDRLEEERDMIISTVHVGKEWRWLIGLLEKLNLRSLSGPTNPVIHHQRIAVRALMISVARVERMILSLYFSSFALHSVNTLSPVSLGELPASLSIAANSPVSGNAAGVGWGHAQARTTPPALQPPAPDMPSMRLPSLQPPGGEVGDSLTESVFTIPKETPNQSGDGAEMGAAGEETASQLTSLDTKGFNLGGVKLVQFPPLLSGNRAGREPRRTHANARAEPPAAAAVAAASPSIARALHMDTDAQWPVEKEKAEERARQLGQVSPSEHSMRSFEGTSRGADGDGQGEPSGEFTPLAVSVGGYASAGNPSYTHTATLCIQSRTIAVVGNGEEEEVVFSPRSGVSTQQPVPSVAGGRDNGDSVTRSRISTPPADGNGTRASPMSSSLSRTPAPGATHRRQPGSAVVASPSLTLQRGSRFKGDEKDVFATVLIHVLKGKSTRYSRRYGAVAHTSYDASADCHYFVNGSDTSLMRLCSFSPFTIFYIPNQGDQREGLTILEQKLLQFVYCRPEESDEGDSVCHPWTTDLSSLAVRGTGRGSEDDAAASAPATEIQAGSLAATFPCETPSSPNCIPHRTPVSPFAEHRVSSFIVAMQLLQDRPMRLAFLPVAIEPAQPKGTSQVLNGVAPQSSTTPRRANVACSREGMHRDRDGSVYNPQEGTTHSTLEEALQAPSSTMVPVLECVIDDVLCILTEIEITVDSSFQRPSKLLLIGVSLEDVSEEGTEHGELDVNEDKGLSRGSQSTSTGSLSLDFASGTVQPTDGHDLPRLRATKDAEVTLESPHKAAATTAGQAKLNDVTSKAGPSLPRHENGSRCTLGQEFREVIYLE</sequence>
<keyword evidence="4" id="KW-1185">Reference proteome</keyword>
<protein>
    <recommendedName>
        <fullName evidence="5">Transmembrane protein</fullName>
    </recommendedName>
</protein>